<dbReference type="STRING" id="690879.TSACC_21734"/>
<keyword evidence="1" id="KW-0732">Signal</keyword>
<dbReference type="Proteomes" id="UP000076023">
    <property type="component" value="Unassembled WGS sequence"/>
</dbReference>
<comment type="caution">
    <text evidence="2">The sequence shown here is derived from an EMBL/GenBank/DDBJ whole genome shotgun (WGS) entry which is preliminary data.</text>
</comment>
<feature type="signal peptide" evidence="1">
    <location>
        <begin position="1"/>
        <end position="23"/>
    </location>
</feature>
<gene>
    <name evidence="2" type="ORF">TSACC_21734</name>
</gene>
<evidence type="ECO:0000313" key="3">
    <source>
        <dbReference type="Proteomes" id="UP000076023"/>
    </source>
</evidence>
<feature type="chain" id="PRO_5007524499" evidence="1">
    <location>
        <begin position="24"/>
        <end position="99"/>
    </location>
</feature>
<accession>A0A146G6X4</accession>
<dbReference type="AlphaFoldDB" id="A0A146G6X4"/>
<reference evidence="3" key="1">
    <citation type="journal article" date="2017" name="Genome Announc.">
        <title>Draft Genome Sequence of Terrimicrobium sacchariphilum NM-5T, a Facultative Anaerobic Soil Bacterium of the Class Spartobacteria.</title>
        <authorList>
            <person name="Qiu Y.L."/>
            <person name="Tourlousse D.M."/>
            <person name="Matsuura N."/>
            <person name="Ohashi A."/>
            <person name="Sekiguchi Y."/>
        </authorList>
    </citation>
    <scope>NUCLEOTIDE SEQUENCE [LARGE SCALE GENOMIC DNA]</scope>
    <source>
        <strain evidence="3">NM-5</strain>
    </source>
</reference>
<protein>
    <submittedName>
        <fullName evidence="2">Uncharacterized protein</fullName>
    </submittedName>
</protein>
<sequence>MKTSRKLLALAFSLIAATGFAVAGPSNPASSFSGVPSVSQRHGCPMVTPVAHSLATTNPKGAAAATQTTSYRHEGCTRTAENKLTCKPSQTSCQAMRQS</sequence>
<dbReference type="InParanoid" id="A0A146G6X4"/>
<dbReference type="OrthoDB" id="9838081at2"/>
<evidence type="ECO:0000256" key="1">
    <source>
        <dbReference type="SAM" id="SignalP"/>
    </source>
</evidence>
<name>A0A146G6X4_TERSA</name>
<organism evidence="2 3">
    <name type="scientific">Terrimicrobium sacchariphilum</name>
    <dbReference type="NCBI Taxonomy" id="690879"/>
    <lineage>
        <taxon>Bacteria</taxon>
        <taxon>Pseudomonadati</taxon>
        <taxon>Verrucomicrobiota</taxon>
        <taxon>Terrimicrobiia</taxon>
        <taxon>Terrimicrobiales</taxon>
        <taxon>Terrimicrobiaceae</taxon>
        <taxon>Terrimicrobium</taxon>
    </lineage>
</organism>
<dbReference type="RefSeq" id="WP_153811366.1">
    <property type="nucleotide sequence ID" value="NZ_BDCO01000002.1"/>
</dbReference>
<evidence type="ECO:0000313" key="2">
    <source>
        <dbReference type="EMBL" id="GAT33320.1"/>
    </source>
</evidence>
<dbReference type="EMBL" id="BDCO01000002">
    <property type="protein sequence ID" value="GAT33320.1"/>
    <property type="molecule type" value="Genomic_DNA"/>
</dbReference>
<keyword evidence="3" id="KW-1185">Reference proteome</keyword>
<proteinExistence type="predicted"/>